<dbReference type="Proteomes" id="UP000070533">
    <property type="component" value="Unassembled WGS sequence"/>
</dbReference>
<gene>
    <name evidence="3" type="ORF">HMPREF3226_00477</name>
</gene>
<feature type="compositionally biased region" description="Basic and acidic residues" evidence="1">
    <location>
        <begin position="140"/>
        <end position="158"/>
    </location>
</feature>
<dbReference type="RefSeq" id="WP_025874873.1">
    <property type="nucleotide sequence ID" value="NZ_BAAAXP010000046.1"/>
</dbReference>
<dbReference type="EMBL" id="LRQG01000019">
    <property type="protein sequence ID" value="KXA43232.1"/>
    <property type="molecule type" value="Genomic_DNA"/>
</dbReference>
<sequence>MSTIRLRRTKESTAIEVASAVMLMASWIMLAVKHNDLEDLSDELTFASIMTLSAIGLLVGAYFPANRWINSFEATTSRQLIFAGRLMRIIAIELVVLFLLHQIGMFLPTADFIPGFVRNNSLLCILTTTVVWGKKKLEKMKKEDRKGKTGMDETENKK</sequence>
<proteinExistence type="predicted"/>
<reference evidence="4" key="1">
    <citation type="submission" date="2016-01" db="EMBL/GenBank/DDBJ databases">
        <authorList>
            <person name="Mitreva M."/>
            <person name="Pepin K.H."/>
            <person name="Mihindukulasuriya K.A."/>
            <person name="Fulton R."/>
            <person name="Fronick C."/>
            <person name="O'Laughlin M."/>
            <person name="Miner T."/>
            <person name="Herter B."/>
            <person name="Rosa B.A."/>
            <person name="Cordes M."/>
            <person name="Tomlinson C."/>
            <person name="Wollam A."/>
            <person name="Palsikar V.B."/>
            <person name="Mardis E.R."/>
            <person name="Wilson R.K."/>
        </authorList>
    </citation>
    <scope>NUCLEOTIDE SEQUENCE [LARGE SCALE GENOMIC DNA]</scope>
    <source>
        <strain evidence="4">MJR7716</strain>
    </source>
</reference>
<keyword evidence="4" id="KW-1185">Reference proteome</keyword>
<feature type="transmembrane region" description="Helical" evidence="2">
    <location>
        <begin position="12"/>
        <end position="32"/>
    </location>
</feature>
<feature type="region of interest" description="Disordered" evidence="1">
    <location>
        <begin position="139"/>
        <end position="158"/>
    </location>
</feature>
<dbReference type="STRING" id="28128.HMPREF3226_00477"/>
<evidence type="ECO:0000256" key="1">
    <source>
        <dbReference type="SAM" id="MobiDB-lite"/>
    </source>
</evidence>
<protein>
    <submittedName>
        <fullName evidence="3">Uncharacterized protein</fullName>
    </submittedName>
</protein>
<comment type="caution">
    <text evidence="3">The sequence shown here is derived from an EMBL/GenBank/DDBJ whole genome shotgun (WGS) entry which is preliminary data.</text>
</comment>
<feature type="transmembrane region" description="Helical" evidence="2">
    <location>
        <begin position="86"/>
        <end position="106"/>
    </location>
</feature>
<keyword evidence="2" id="KW-0472">Membrane</keyword>
<name>A0A133QK37_9BACT</name>
<organism evidence="3 4">
    <name type="scientific">Prevotella corporis</name>
    <dbReference type="NCBI Taxonomy" id="28128"/>
    <lineage>
        <taxon>Bacteria</taxon>
        <taxon>Pseudomonadati</taxon>
        <taxon>Bacteroidota</taxon>
        <taxon>Bacteroidia</taxon>
        <taxon>Bacteroidales</taxon>
        <taxon>Prevotellaceae</taxon>
        <taxon>Prevotella</taxon>
    </lineage>
</organism>
<feature type="transmembrane region" description="Helical" evidence="2">
    <location>
        <begin position="112"/>
        <end position="132"/>
    </location>
</feature>
<evidence type="ECO:0000313" key="3">
    <source>
        <dbReference type="EMBL" id="KXA43232.1"/>
    </source>
</evidence>
<keyword evidence="2" id="KW-0812">Transmembrane</keyword>
<feature type="transmembrane region" description="Helical" evidence="2">
    <location>
        <begin position="44"/>
        <end position="65"/>
    </location>
</feature>
<evidence type="ECO:0000256" key="2">
    <source>
        <dbReference type="SAM" id="Phobius"/>
    </source>
</evidence>
<keyword evidence="2" id="KW-1133">Transmembrane helix</keyword>
<dbReference type="PATRIC" id="fig|28128.5.peg.480"/>
<evidence type="ECO:0000313" key="4">
    <source>
        <dbReference type="Proteomes" id="UP000070533"/>
    </source>
</evidence>
<accession>A0A133QK37</accession>
<dbReference type="AlphaFoldDB" id="A0A133QK37"/>